<dbReference type="OrthoDB" id="9806285at2"/>
<dbReference type="Pfam" id="PF00005">
    <property type="entry name" value="ABC_tran"/>
    <property type="match status" value="1"/>
</dbReference>
<reference evidence="9 10" key="1">
    <citation type="submission" date="2016-11" db="EMBL/GenBank/DDBJ databases">
        <authorList>
            <person name="Jaros S."/>
            <person name="Januszkiewicz K."/>
            <person name="Wedrychowicz H."/>
        </authorList>
    </citation>
    <scope>NUCLEOTIDE SEQUENCE [LARGE SCALE GENOMIC DNA]</scope>
    <source>
        <strain evidence="9 10">DSM 15480</strain>
    </source>
</reference>
<dbReference type="SUPFAM" id="SSF52540">
    <property type="entry name" value="P-loop containing nucleoside triphosphate hydrolases"/>
    <property type="match status" value="1"/>
</dbReference>
<protein>
    <submittedName>
        <fullName evidence="9">Peptide/nickel transport system ATP-binding protein</fullName>
    </submittedName>
</protein>
<dbReference type="InterPro" id="IPR017871">
    <property type="entry name" value="ABC_transporter-like_CS"/>
</dbReference>
<dbReference type="GO" id="GO:0005524">
    <property type="term" value="F:ATP binding"/>
    <property type="evidence" value="ECO:0007669"/>
    <property type="project" value="UniProtKB-KW"/>
</dbReference>
<keyword evidence="3" id="KW-0813">Transport</keyword>
<dbReference type="SMART" id="SM00382">
    <property type="entry name" value="AAA"/>
    <property type="match status" value="1"/>
</dbReference>
<dbReference type="GO" id="GO:0005886">
    <property type="term" value="C:plasma membrane"/>
    <property type="evidence" value="ECO:0007669"/>
    <property type="project" value="UniProtKB-SubCell"/>
</dbReference>
<keyword evidence="10" id="KW-1185">Reference proteome</keyword>
<evidence type="ECO:0000313" key="9">
    <source>
        <dbReference type="EMBL" id="SHK55945.1"/>
    </source>
</evidence>
<evidence type="ECO:0000256" key="6">
    <source>
        <dbReference type="ARBA" id="ARBA00022840"/>
    </source>
</evidence>
<dbReference type="CDD" id="cd03257">
    <property type="entry name" value="ABC_NikE_OppD_transporters"/>
    <property type="match status" value="1"/>
</dbReference>
<dbReference type="STRING" id="1121950.SAMN02745243_03221"/>
<evidence type="ECO:0000313" key="10">
    <source>
        <dbReference type="Proteomes" id="UP000184301"/>
    </source>
</evidence>
<keyword evidence="4" id="KW-1003">Cell membrane</keyword>
<dbReference type="NCBIfam" id="TIGR01727">
    <property type="entry name" value="oligo_HPY"/>
    <property type="match status" value="1"/>
</dbReference>
<evidence type="ECO:0000256" key="1">
    <source>
        <dbReference type="ARBA" id="ARBA00004202"/>
    </source>
</evidence>
<keyword evidence="5" id="KW-0547">Nucleotide-binding</keyword>
<evidence type="ECO:0000256" key="5">
    <source>
        <dbReference type="ARBA" id="ARBA00022741"/>
    </source>
</evidence>
<evidence type="ECO:0000259" key="8">
    <source>
        <dbReference type="PROSITE" id="PS50893"/>
    </source>
</evidence>
<name>A0A1M6TG01_9FIRM</name>
<dbReference type="EMBL" id="FQZY01000059">
    <property type="protein sequence ID" value="SHK55945.1"/>
    <property type="molecule type" value="Genomic_DNA"/>
</dbReference>
<dbReference type="GO" id="GO:0015833">
    <property type="term" value="P:peptide transport"/>
    <property type="evidence" value="ECO:0007669"/>
    <property type="project" value="InterPro"/>
</dbReference>
<dbReference type="Proteomes" id="UP000184301">
    <property type="component" value="Unassembled WGS sequence"/>
</dbReference>
<sequence>MKNVENQSQVLLEIKDLRVLFQGRKKLLPAVDGVNLSIRQGEIVGVVGESGSGKSVMSQTILRLREHESEVQYEGSILFDGQDILKLPLASMSKIRGNQISVIFQDPLTSLNPVYTVGNQMSEVLMLHKKMSKQEAREKSIELLNLTGIPSPERCIKQYPFELSGGMQQRVMIAMALACEPKLLIADEPTTALDVTIQEQILDLIVELNKKLGMSVLFITHDLSAMAQLCHSVRVMYLGQIVEEAATAELFACPSHPYTRGLLSCIPRLDTDREEELPVIPGVVPPLTDVPVGCHFCTRCTLADEKCREEEPPVTEVTPGHKVKCWKYGQTEKEKEAVQ</sequence>
<dbReference type="RefSeq" id="WP_073112326.1">
    <property type="nucleotide sequence ID" value="NZ_FQZY01000059.1"/>
</dbReference>
<evidence type="ECO:0000256" key="3">
    <source>
        <dbReference type="ARBA" id="ARBA00022448"/>
    </source>
</evidence>
<dbReference type="InterPro" id="IPR050388">
    <property type="entry name" value="ABC_Ni/Peptide_Import"/>
</dbReference>
<proteinExistence type="inferred from homology"/>
<comment type="subcellular location">
    <subcellularLocation>
        <location evidence="1">Cell membrane</location>
        <topology evidence="1">Peripheral membrane protein</topology>
    </subcellularLocation>
</comment>
<evidence type="ECO:0000256" key="2">
    <source>
        <dbReference type="ARBA" id="ARBA00005417"/>
    </source>
</evidence>
<keyword evidence="7" id="KW-0472">Membrane</keyword>
<dbReference type="Gene3D" id="3.40.50.300">
    <property type="entry name" value="P-loop containing nucleotide triphosphate hydrolases"/>
    <property type="match status" value="1"/>
</dbReference>
<dbReference type="PANTHER" id="PTHR43297">
    <property type="entry name" value="OLIGOPEPTIDE TRANSPORT ATP-BINDING PROTEIN APPD"/>
    <property type="match status" value="1"/>
</dbReference>
<keyword evidence="6 9" id="KW-0067">ATP-binding</keyword>
<dbReference type="PANTHER" id="PTHR43297:SF2">
    <property type="entry name" value="DIPEPTIDE TRANSPORT ATP-BINDING PROTEIN DPPD"/>
    <property type="match status" value="1"/>
</dbReference>
<dbReference type="InterPro" id="IPR013563">
    <property type="entry name" value="Oligopep_ABC_C"/>
</dbReference>
<comment type="similarity">
    <text evidence="2">Belongs to the ABC transporter superfamily.</text>
</comment>
<dbReference type="InterPro" id="IPR003593">
    <property type="entry name" value="AAA+_ATPase"/>
</dbReference>
<accession>A0A1M6TG01</accession>
<dbReference type="InterPro" id="IPR027417">
    <property type="entry name" value="P-loop_NTPase"/>
</dbReference>
<evidence type="ECO:0000256" key="4">
    <source>
        <dbReference type="ARBA" id="ARBA00022475"/>
    </source>
</evidence>
<feature type="domain" description="ABC transporter" evidence="8">
    <location>
        <begin position="12"/>
        <end position="263"/>
    </location>
</feature>
<dbReference type="PROSITE" id="PS00211">
    <property type="entry name" value="ABC_TRANSPORTER_1"/>
    <property type="match status" value="1"/>
</dbReference>
<dbReference type="InterPro" id="IPR003439">
    <property type="entry name" value="ABC_transporter-like_ATP-bd"/>
</dbReference>
<organism evidence="9 10">
    <name type="scientific">Hespellia stercorisuis DSM 15480</name>
    <dbReference type="NCBI Taxonomy" id="1121950"/>
    <lineage>
        <taxon>Bacteria</taxon>
        <taxon>Bacillati</taxon>
        <taxon>Bacillota</taxon>
        <taxon>Clostridia</taxon>
        <taxon>Lachnospirales</taxon>
        <taxon>Lachnospiraceae</taxon>
        <taxon>Hespellia</taxon>
    </lineage>
</organism>
<evidence type="ECO:0000256" key="7">
    <source>
        <dbReference type="ARBA" id="ARBA00023136"/>
    </source>
</evidence>
<dbReference type="GO" id="GO:0016887">
    <property type="term" value="F:ATP hydrolysis activity"/>
    <property type="evidence" value="ECO:0007669"/>
    <property type="project" value="InterPro"/>
</dbReference>
<dbReference type="FunFam" id="3.40.50.300:FF:000016">
    <property type="entry name" value="Oligopeptide ABC transporter ATP-binding component"/>
    <property type="match status" value="1"/>
</dbReference>
<dbReference type="AlphaFoldDB" id="A0A1M6TG01"/>
<dbReference type="Pfam" id="PF08352">
    <property type="entry name" value="oligo_HPY"/>
    <property type="match status" value="1"/>
</dbReference>
<gene>
    <name evidence="9" type="ORF">SAMN02745243_03221</name>
</gene>
<dbReference type="PROSITE" id="PS50893">
    <property type="entry name" value="ABC_TRANSPORTER_2"/>
    <property type="match status" value="1"/>
</dbReference>